<sequence length="1240" mass="129610">MEVGGSAGEGVPAEDAMMRIARFSMDAELAPFLSGEVRIFDMRIEDPHLTVQLDENGVIDWAQRTEQALPTANVVLERVAITNGHLTVQDGQNGRVHEIEDVQATVSADALIGPWRVTGTARRGDESAAFSITTGPVNDQGTIRVTTRLSPDRHPISLELDGDARFVDGQPRYAGNFVVQMLRAQAEPGASQTVRAGPAAAALRGSGRFEAESDRLRIPDYRLEVGAATDPYVVTGEATLDTGPEPEFLVIADGQQIDVDRIGDAGSAPGDEAATDGQATEAEIDEPVVALSAAERVATFRDIIAQIPIPDLPGSVSLNLPAVVAGETTLRDVSIEAAPDNGEAWRVDRFRASLPGRTLIEASGDLALGEDFGFSGDLVVASSQPSGLASWLRGSVPPAIRGLTAAGFQADVQLTTGYQRFENLELAIGPATLQGRFERVTQSEVPSLAVDLSGDTLDLDALSALVGLFGDGDSQPGIAGHDLAARFRAENFTADGIAMSDVDTAFTYGSGLLDIERLSVGDIEGAAISAVGVFSDLRIEPQGRADIRISSENPAAALALAERRLRGVIDLSHFRQNAALFRETDLTVELTLGSARDAPRQNGSSGYSLDIEGTSGGSTIAASVSSDVSTVGADVPLDLTFEAEHPRSDHLLAQIGLPVLPFDVGGPMRIDGTVDGVLSNSASVAATLASPGLSLRVDGATSFAQSRLSAGELDVVLAAEDLDPYLLLTGLGLPGFGSGLPADLTARVTVENDLWRIERLEGQIADNPLSADLTVSRDEDVRIDGSLDIGLLDLPWLAEALAGAPLRSGSAEAWSDRELLQTAPYPFVLDVAVTADEAELGHAEPAQTLSTRLGYQDGTLMLSQTEGEWLGGRISGDTAFGVADDTGVVRLQAQLVDADIGRIFADTPELANLSGRAGIAIALDGTGKSPQAVVGALSGSATLQLDDLRIGGLDQQAFSAILAGADAQGFIIDEATVADLAAEALDAGAFTSSRLAVPINVAGGVARASSIVMQGEGASLSGDGALDLRTMALNASFDLVFEAGDEAMPGALPAVDVAVRGTLEAPEVSLTAIDLANFLSLRAYERERRRVERVQAAVLEKQRLRREAALLRADIAARATEREERAAAEAERLAREAERQAEEAARRAAEAQAAEDALRDAPPPEVPLPAAPPFQIPPSDVPGEQPALEGWDQPFDEQSFDGQAINPSLPGDVPANGLPSGPAPTPDFQTLPGVDLNAVE</sequence>
<proteinExistence type="predicted"/>
<dbReference type="AlphaFoldDB" id="A0A3Q8XNF3"/>
<feature type="compositionally biased region" description="Pro residues" evidence="1">
    <location>
        <begin position="1161"/>
        <end position="1180"/>
    </location>
</feature>
<dbReference type="Proteomes" id="UP000268192">
    <property type="component" value="Chromosome"/>
</dbReference>
<dbReference type="EMBL" id="CP032509">
    <property type="protein sequence ID" value="AZN71309.1"/>
    <property type="molecule type" value="Genomic_DNA"/>
</dbReference>
<reference evidence="3 4" key="1">
    <citation type="submission" date="2018-09" db="EMBL/GenBank/DDBJ databases">
        <title>Marinorhizobium profundi gen. nov., sp. nov., isolated from a deep-sea sediment sample from the New Britain Trench and proposal of Marinorhizobiaceae fam. nov. in the order Rhizobiales of the class Alphaproteobacteria.</title>
        <authorList>
            <person name="Cao J."/>
        </authorList>
    </citation>
    <scope>NUCLEOTIDE SEQUENCE [LARGE SCALE GENOMIC DNA]</scope>
    <source>
        <strain evidence="3 4">WS11</strain>
    </source>
</reference>
<dbReference type="InterPro" id="IPR007844">
    <property type="entry name" value="AsmA"/>
</dbReference>
<dbReference type="InterPro" id="IPR017023">
    <property type="entry name" value="UCP034039"/>
</dbReference>
<dbReference type="PIRSF" id="PIRSF034039">
    <property type="entry name" value="UCP034039"/>
    <property type="match status" value="1"/>
</dbReference>
<evidence type="ECO:0000313" key="4">
    <source>
        <dbReference type="Proteomes" id="UP000268192"/>
    </source>
</evidence>
<dbReference type="PANTHER" id="PTHR30441">
    <property type="entry name" value="DUF748 DOMAIN-CONTAINING PROTEIN"/>
    <property type="match status" value="1"/>
</dbReference>
<dbReference type="GO" id="GO:0090313">
    <property type="term" value="P:regulation of protein targeting to membrane"/>
    <property type="evidence" value="ECO:0007669"/>
    <property type="project" value="TreeGrafter"/>
</dbReference>
<feature type="domain" description="AsmA" evidence="2">
    <location>
        <begin position="810"/>
        <end position="954"/>
    </location>
</feature>
<keyword evidence="4" id="KW-1185">Reference proteome</keyword>
<dbReference type="InterPro" id="IPR052894">
    <property type="entry name" value="AsmA-related"/>
</dbReference>
<accession>A0A3Q8XNF3</accession>
<evidence type="ECO:0000313" key="3">
    <source>
        <dbReference type="EMBL" id="AZN71309.1"/>
    </source>
</evidence>
<protein>
    <submittedName>
        <fullName evidence="3">AsmA family protein</fullName>
    </submittedName>
</protein>
<dbReference type="KEGG" id="abaw:D5400_08540"/>
<organism evidence="3 4">
    <name type="scientific">Georhizobium profundi</name>
    <dbReference type="NCBI Taxonomy" id="2341112"/>
    <lineage>
        <taxon>Bacteria</taxon>
        <taxon>Pseudomonadati</taxon>
        <taxon>Pseudomonadota</taxon>
        <taxon>Alphaproteobacteria</taxon>
        <taxon>Hyphomicrobiales</taxon>
        <taxon>Rhizobiaceae</taxon>
        <taxon>Georhizobium</taxon>
    </lineage>
</organism>
<evidence type="ECO:0000256" key="1">
    <source>
        <dbReference type="SAM" id="MobiDB-lite"/>
    </source>
</evidence>
<name>A0A3Q8XNF3_9HYPH</name>
<gene>
    <name evidence="3" type="ORF">D5400_08540</name>
</gene>
<dbReference type="GO" id="GO:0005886">
    <property type="term" value="C:plasma membrane"/>
    <property type="evidence" value="ECO:0007669"/>
    <property type="project" value="TreeGrafter"/>
</dbReference>
<feature type="compositionally biased region" description="Basic and acidic residues" evidence="1">
    <location>
        <begin position="1128"/>
        <end position="1149"/>
    </location>
</feature>
<dbReference type="Pfam" id="PF05170">
    <property type="entry name" value="AsmA"/>
    <property type="match status" value="1"/>
</dbReference>
<evidence type="ECO:0000259" key="2">
    <source>
        <dbReference type="Pfam" id="PF05170"/>
    </source>
</evidence>
<feature type="region of interest" description="Disordered" evidence="1">
    <location>
        <begin position="1128"/>
        <end position="1240"/>
    </location>
</feature>
<feature type="region of interest" description="Disordered" evidence="1">
    <location>
        <begin position="262"/>
        <end position="281"/>
    </location>
</feature>
<dbReference type="PANTHER" id="PTHR30441:SF4">
    <property type="entry name" value="PROTEIN ASMA"/>
    <property type="match status" value="1"/>
</dbReference>